<keyword evidence="2" id="KW-1185">Reference proteome</keyword>
<dbReference type="AlphaFoldDB" id="A0A2S7KQA5"/>
<dbReference type="Pfam" id="PF13692">
    <property type="entry name" value="Glyco_trans_1_4"/>
    <property type="match status" value="1"/>
</dbReference>
<evidence type="ECO:0000313" key="1">
    <source>
        <dbReference type="EMBL" id="PQB04768.1"/>
    </source>
</evidence>
<protein>
    <recommendedName>
        <fullName evidence="3">Glycosyltransferase</fullName>
    </recommendedName>
</protein>
<organism evidence="1 2">
    <name type="scientific">Aureitalea marina</name>
    <dbReference type="NCBI Taxonomy" id="930804"/>
    <lineage>
        <taxon>Bacteria</taxon>
        <taxon>Pseudomonadati</taxon>
        <taxon>Bacteroidota</taxon>
        <taxon>Flavobacteriia</taxon>
        <taxon>Flavobacteriales</taxon>
        <taxon>Flavobacteriaceae</taxon>
        <taxon>Aureitalea</taxon>
    </lineage>
</organism>
<proteinExistence type="predicted"/>
<evidence type="ECO:0008006" key="3">
    <source>
        <dbReference type="Google" id="ProtNLM"/>
    </source>
</evidence>
<accession>A0A2S7KQA5</accession>
<dbReference type="SUPFAM" id="SSF53756">
    <property type="entry name" value="UDP-Glycosyltransferase/glycogen phosphorylase"/>
    <property type="match status" value="1"/>
</dbReference>
<dbReference type="Gene3D" id="3.40.50.2000">
    <property type="entry name" value="Glycogen Phosphorylase B"/>
    <property type="match status" value="1"/>
</dbReference>
<comment type="caution">
    <text evidence="1">The sequence shown here is derived from an EMBL/GenBank/DDBJ whole genome shotgun (WGS) entry which is preliminary data.</text>
</comment>
<dbReference type="Proteomes" id="UP000239800">
    <property type="component" value="Unassembled WGS sequence"/>
</dbReference>
<dbReference type="OrthoDB" id="9807209at2"/>
<name>A0A2S7KQA5_9FLAO</name>
<dbReference type="EMBL" id="MQUB01000001">
    <property type="protein sequence ID" value="PQB04768.1"/>
    <property type="molecule type" value="Genomic_DNA"/>
</dbReference>
<sequence>MKGRRVLIIGHTYPESRTTGAGRRMLQLIQTLDRAGADWHLASTAQKTAYTDPLPEERLHEILLNDSSFDSWISELAPQVVIFDRFMTEEQFGWRVTQNCPLALRVLDTEDLHFLRKARQKEQEGLTLNEALYSDTAKRELAAILRSDISLIISEFEMKLLQQQFNVDVGQLLYLPLWSEGQRLNLPSFEKRQHFVTIGNLLHPPNADAIGYLAIEIWPQIRRLMPDARLDVYGAYDNGKFTEYHQPDNGFHLKGWMDNLSAVMPQYRINLCGVRFGAGLKVKLLDAMEYGIPSISTSVGAEGIGDAKNFPGRIADIPSDFAQAAHDLYSRKPSWEQAADQAKRLLEDRFDADHYRELFIATLEKTEAEIASHRKKHFIIDILQHQSLQSTRYMSKWIEEKNRESKD</sequence>
<dbReference type="RefSeq" id="WP_104812697.1">
    <property type="nucleotide sequence ID" value="NZ_MQUB01000001.1"/>
</dbReference>
<reference evidence="1 2" key="1">
    <citation type="submission" date="2016-11" db="EMBL/GenBank/DDBJ databases">
        <title>Trade-off between light-utilization and light-protection in marine flavobacteria.</title>
        <authorList>
            <person name="Kumagai Y."/>
        </authorList>
    </citation>
    <scope>NUCLEOTIDE SEQUENCE [LARGE SCALE GENOMIC DNA]</scope>
    <source>
        <strain evidence="1 2">NBRC 107741</strain>
    </source>
</reference>
<gene>
    <name evidence="1" type="ORF">BST85_07570</name>
</gene>
<evidence type="ECO:0000313" key="2">
    <source>
        <dbReference type="Proteomes" id="UP000239800"/>
    </source>
</evidence>